<sequence>MNKIKLLTTIGICGFILAACGTEETSVNDSNTAEVAKSESIAVEEPGLDELDQSTTDELAKIGSEDEEIDWEKINLNKRQFKEYIESLDEQEATSEETLTIVSSSMPDDTTIEIIINNPDTSEMRELTNGFFTIMMDSFSRQLYLSSDYSDGSTQPTILIKDDTGNIISEETDFIEMEETE</sequence>
<dbReference type="EMBL" id="FNJW01000008">
    <property type="protein sequence ID" value="SDQ20482.1"/>
    <property type="molecule type" value="Genomic_DNA"/>
</dbReference>
<dbReference type="Proteomes" id="UP000199481">
    <property type="component" value="Unassembled WGS sequence"/>
</dbReference>
<dbReference type="AlphaFoldDB" id="A0A1H0YZ58"/>
<accession>A0A1H0YZ58</accession>
<dbReference type="OrthoDB" id="2167600at2"/>
<dbReference type="PROSITE" id="PS51257">
    <property type="entry name" value="PROKAR_LIPOPROTEIN"/>
    <property type="match status" value="1"/>
</dbReference>
<proteinExistence type="predicted"/>
<organism evidence="1 2">
    <name type="scientific">Carnobacterium viridans</name>
    <dbReference type="NCBI Taxonomy" id="174587"/>
    <lineage>
        <taxon>Bacteria</taxon>
        <taxon>Bacillati</taxon>
        <taxon>Bacillota</taxon>
        <taxon>Bacilli</taxon>
        <taxon>Lactobacillales</taxon>
        <taxon>Carnobacteriaceae</taxon>
        <taxon>Carnobacterium</taxon>
    </lineage>
</organism>
<reference evidence="2" key="1">
    <citation type="submission" date="2016-10" db="EMBL/GenBank/DDBJ databases">
        <authorList>
            <person name="Varghese N."/>
            <person name="Submissions S."/>
        </authorList>
    </citation>
    <scope>NUCLEOTIDE SEQUENCE [LARGE SCALE GENOMIC DNA]</scope>
    <source>
        <strain evidence="2">MPL-11</strain>
    </source>
</reference>
<keyword evidence="2" id="KW-1185">Reference proteome</keyword>
<evidence type="ECO:0000313" key="2">
    <source>
        <dbReference type="Proteomes" id="UP000199481"/>
    </source>
</evidence>
<dbReference type="RefSeq" id="WP_089976186.1">
    <property type="nucleotide sequence ID" value="NZ_CP084916.1"/>
</dbReference>
<name>A0A1H0YZ58_9LACT</name>
<protein>
    <submittedName>
        <fullName evidence="1">Uncharacterized protein</fullName>
    </submittedName>
</protein>
<evidence type="ECO:0000313" key="1">
    <source>
        <dbReference type="EMBL" id="SDQ20482.1"/>
    </source>
</evidence>
<gene>
    <name evidence="1" type="ORF">SAMN04487752_1236</name>
</gene>